<accession>A0ABY8CW51</accession>
<evidence type="ECO:0000313" key="2">
    <source>
        <dbReference type="Proteomes" id="UP001235547"/>
    </source>
</evidence>
<gene>
    <name evidence="1" type="ORF">PYH38_005209</name>
</gene>
<proteinExistence type="predicted"/>
<protein>
    <submittedName>
        <fullName evidence="1">Uncharacterized protein</fullName>
    </submittedName>
</protein>
<sequence>MQHFVAAAVAYGWTEEEALVAIANIADNLVLANAEKMVSTICSVRFG</sequence>
<dbReference type="EMBL" id="CP120371">
    <property type="protein sequence ID" value="WEX82866.1"/>
    <property type="molecule type" value="Genomic_DNA"/>
</dbReference>
<dbReference type="Proteomes" id="UP001235547">
    <property type="component" value="Chromosome 1"/>
</dbReference>
<organism evidence="1 2">
    <name type="scientific">Sinorhizobium numidicum</name>
    <dbReference type="NCBI Taxonomy" id="680248"/>
    <lineage>
        <taxon>Bacteria</taxon>
        <taxon>Pseudomonadati</taxon>
        <taxon>Pseudomonadota</taxon>
        <taxon>Alphaproteobacteria</taxon>
        <taxon>Hyphomicrobiales</taxon>
        <taxon>Rhizobiaceae</taxon>
        <taxon>Sinorhizobium/Ensifer group</taxon>
        <taxon>Sinorhizobium</taxon>
    </lineage>
</organism>
<keyword evidence="2" id="KW-1185">Reference proteome</keyword>
<reference evidence="1 2" key="1">
    <citation type="submission" date="2023-03" db="EMBL/GenBank/DDBJ databases">
        <authorList>
            <person name="Kaur S."/>
            <person name="Espinosa-Saiz D."/>
            <person name="Velazquez E."/>
            <person name="Menendez E."/>
            <person name="diCenzo G.C."/>
        </authorList>
    </citation>
    <scope>NUCLEOTIDE SEQUENCE [LARGE SCALE GENOMIC DNA]</scope>
    <source>
        <strain evidence="1 2">LMG 27395</strain>
    </source>
</reference>
<dbReference type="RefSeq" id="WP_280733620.1">
    <property type="nucleotide sequence ID" value="NZ_CP120368.1"/>
</dbReference>
<name>A0ABY8CW51_9HYPH</name>
<evidence type="ECO:0000313" key="1">
    <source>
        <dbReference type="EMBL" id="WEX82866.1"/>
    </source>
</evidence>